<name>A0A6I9Q8Y6_ELAGV</name>
<dbReference type="AlphaFoldDB" id="A0A6I9Q8Y6"/>
<feature type="transmembrane region" description="Helical" evidence="2">
    <location>
        <begin position="103"/>
        <end position="121"/>
    </location>
</feature>
<dbReference type="KEGG" id="egu:105032685"/>
<evidence type="ECO:0000256" key="2">
    <source>
        <dbReference type="SAM" id="Phobius"/>
    </source>
</evidence>
<evidence type="ECO:0000313" key="3">
    <source>
        <dbReference type="Proteomes" id="UP000504607"/>
    </source>
</evidence>
<keyword evidence="3" id="KW-1185">Reference proteome</keyword>
<accession>A0A6I9Q8Y6</accession>
<evidence type="ECO:0000313" key="4">
    <source>
        <dbReference type="RefSeq" id="XP_010905495.1"/>
    </source>
</evidence>
<dbReference type="PANTHER" id="PTHR35280">
    <property type="entry name" value="F17L21.9"/>
    <property type="match status" value="1"/>
</dbReference>
<dbReference type="InParanoid" id="A0A6I9Q8Y6"/>
<evidence type="ECO:0000256" key="1">
    <source>
        <dbReference type="SAM" id="MobiDB-lite"/>
    </source>
</evidence>
<feature type="region of interest" description="Disordered" evidence="1">
    <location>
        <begin position="55"/>
        <end position="83"/>
    </location>
</feature>
<dbReference type="RefSeq" id="XP_010905495.1">
    <property type="nucleotide sequence ID" value="XM_010907193.2"/>
</dbReference>
<keyword evidence="2" id="KW-0812">Transmembrane</keyword>
<keyword evidence="2" id="KW-1133">Transmembrane helix</keyword>
<dbReference type="PANTHER" id="PTHR35280:SF1">
    <property type="entry name" value="F17L21.9"/>
    <property type="match status" value="1"/>
</dbReference>
<reference evidence="4" key="1">
    <citation type="submission" date="2025-08" db="UniProtKB">
        <authorList>
            <consortium name="RefSeq"/>
        </authorList>
    </citation>
    <scope>IDENTIFICATION</scope>
</reference>
<keyword evidence="2" id="KW-0472">Membrane</keyword>
<sequence>MELAKEKDERLKLVHMALHQLLEERKSTIKDKKEEEEDLFLSRLLSQLESLQKDANNTQLPADSPNKEEPASSSSSKNKDCDINNVGMDEVVRELRRVKRQNLITHCLLFVMIIITAYWQFNEVSLLLTVKDKFSHPLRAVGDMIKGSFKGKGKKPHIEAHLPPIGVPEIPHGDLPSITLNNNALSALNNRKE</sequence>
<organism evidence="3 4">
    <name type="scientific">Elaeis guineensis var. tenera</name>
    <name type="common">Oil palm</name>
    <dbReference type="NCBI Taxonomy" id="51953"/>
    <lineage>
        <taxon>Eukaryota</taxon>
        <taxon>Viridiplantae</taxon>
        <taxon>Streptophyta</taxon>
        <taxon>Embryophyta</taxon>
        <taxon>Tracheophyta</taxon>
        <taxon>Spermatophyta</taxon>
        <taxon>Magnoliopsida</taxon>
        <taxon>Liliopsida</taxon>
        <taxon>Arecaceae</taxon>
        <taxon>Arecoideae</taxon>
        <taxon>Cocoseae</taxon>
        <taxon>Elaeidinae</taxon>
        <taxon>Elaeis</taxon>
    </lineage>
</organism>
<gene>
    <name evidence="4" type="primary">LOC105032685</name>
</gene>
<protein>
    <submittedName>
        <fullName evidence="4">Uncharacterized protein LOC105032685</fullName>
    </submittedName>
</protein>
<dbReference type="FunCoup" id="A0A6I9Q8Y6">
    <property type="interactions" value="1500"/>
</dbReference>
<dbReference type="GeneID" id="105032685"/>
<dbReference type="Proteomes" id="UP000504607">
    <property type="component" value="Unplaced"/>
</dbReference>
<dbReference type="OrthoDB" id="782808at2759"/>
<proteinExistence type="predicted"/>